<protein>
    <submittedName>
        <fullName evidence="1">Uncharacterized protein</fullName>
    </submittedName>
</protein>
<gene>
    <name evidence="1" type="ORF">RUM43_006589</name>
</gene>
<evidence type="ECO:0000313" key="1">
    <source>
        <dbReference type="EMBL" id="KAK6626282.1"/>
    </source>
</evidence>
<sequence length="106" mass="11520">MENVVEEELGVVTGDCEFVLGMVCDLGIILEELMTSTHPDFSVSRVGTQTTSTGMPTVGLVVDESYRLRQISVVTVCPLDDMSLVVAVLVLLVRRLRVIGLPKTLL</sequence>
<proteinExistence type="predicted"/>
<organism evidence="1 2">
    <name type="scientific">Polyplax serrata</name>
    <name type="common">Common mouse louse</name>
    <dbReference type="NCBI Taxonomy" id="468196"/>
    <lineage>
        <taxon>Eukaryota</taxon>
        <taxon>Metazoa</taxon>
        <taxon>Ecdysozoa</taxon>
        <taxon>Arthropoda</taxon>
        <taxon>Hexapoda</taxon>
        <taxon>Insecta</taxon>
        <taxon>Pterygota</taxon>
        <taxon>Neoptera</taxon>
        <taxon>Paraneoptera</taxon>
        <taxon>Psocodea</taxon>
        <taxon>Troctomorpha</taxon>
        <taxon>Phthiraptera</taxon>
        <taxon>Anoplura</taxon>
        <taxon>Polyplacidae</taxon>
        <taxon>Polyplax</taxon>
    </lineage>
</organism>
<evidence type="ECO:0000313" key="2">
    <source>
        <dbReference type="Proteomes" id="UP001372834"/>
    </source>
</evidence>
<dbReference type="AlphaFoldDB" id="A0AAN8NSB3"/>
<reference evidence="1 2" key="1">
    <citation type="submission" date="2023-10" db="EMBL/GenBank/DDBJ databases">
        <title>Genomes of two closely related lineages of the louse Polyplax serrata with different host specificities.</title>
        <authorList>
            <person name="Martinu J."/>
            <person name="Tarabai H."/>
            <person name="Stefka J."/>
            <person name="Hypsa V."/>
        </authorList>
    </citation>
    <scope>NUCLEOTIDE SEQUENCE [LARGE SCALE GENOMIC DNA]</scope>
    <source>
        <strain evidence="1">HR10_N</strain>
    </source>
</reference>
<name>A0AAN8NSB3_POLSC</name>
<dbReference type="EMBL" id="JAWJWE010000037">
    <property type="protein sequence ID" value="KAK6626282.1"/>
    <property type="molecule type" value="Genomic_DNA"/>
</dbReference>
<accession>A0AAN8NSB3</accession>
<comment type="caution">
    <text evidence="1">The sequence shown here is derived from an EMBL/GenBank/DDBJ whole genome shotgun (WGS) entry which is preliminary data.</text>
</comment>
<dbReference type="Proteomes" id="UP001372834">
    <property type="component" value="Unassembled WGS sequence"/>
</dbReference>